<proteinExistence type="predicted"/>
<name>A0ABD5F242_9ACTN</name>
<dbReference type="AlphaFoldDB" id="A0ABD5F242"/>
<protein>
    <submittedName>
        <fullName evidence="1">Uncharacterized protein</fullName>
    </submittedName>
</protein>
<sequence>MSVRDVLEPITALDQAEALSRGVCGFSGVGPPLWSLTAVGDKRAGSAP</sequence>
<accession>A0ABD5F242</accession>
<dbReference type="RefSeq" id="WP_161352997.1">
    <property type="nucleotide sequence ID" value="NZ_JAVRES010000042.1"/>
</dbReference>
<reference evidence="2" key="1">
    <citation type="submission" date="2023-07" db="EMBL/GenBank/DDBJ databases">
        <title>30 novel species of actinomycetes from the DSMZ collection.</title>
        <authorList>
            <person name="Nouioui I."/>
        </authorList>
    </citation>
    <scope>NUCLEOTIDE SEQUENCE [LARGE SCALE GENOMIC DNA]</scope>
    <source>
        <strain evidence="2">DSM 41981</strain>
    </source>
</reference>
<evidence type="ECO:0000313" key="1">
    <source>
        <dbReference type="EMBL" id="MDT0440324.1"/>
    </source>
</evidence>
<evidence type="ECO:0000313" key="2">
    <source>
        <dbReference type="Proteomes" id="UP001183535"/>
    </source>
</evidence>
<gene>
    <name evidence="1" type="ORF">RM877_37375</name>
</gene>
<dbReference type="Proteomes" id="UP001183535">
    <property type="component" value="Unassembled WGS sequence"/>
</dbReference>
<dbReference type="EMBL" id="JAVRES010000042">
    <property type="protein sequence ID" value="MDT0440324.1"/>
    <property type="molecule type" value="Genomic_DNA"/>
</dbReference>
<organism evidence="1 2">
    <name type="scientific">Streptomyces doudnae</name>
    <dbReference type="NCBI Taxonomy" id="3075536"/>
    <lineage>
        <taxon>Bacteria</taxon>
        <taxon>Bacillati</taxon>
        <taxon>Actinomycetota</taxon>
        <taxon>Actinomycetes</taxon>
        <taxon>Kitasatosporales</taxon>
        <taxon>Streptomycetaceae</taxon>
        <taxon>Streptomyces</taxon>
    </lineage>
</organism>
<comment type="caution">
    <text evidence="1">The sequence shown here is derived from an EMBL/GenBank/DDBJ whole genome shotgun (WGS) entry which is preliminary data.</text>
</comment>
<keyword evidence="2" id="KW-1185">Reference proteome</keyword>